<gene>
    <name evidence="1" type="ORF">MD483_23630</name>
</gene>
<dbReference type="Gene3D" id="3.40.190.10">
    <property type="entry name" value="Periplasmic binding protein-like II"/>
    <property type="match status" value="1"/>
</dbReference>
<comment type="caution">
    <text evidence="1">The sequence shown here is derived from an EMBL/GenBank/DDBJ whole genome shotgun (WGS) entry which is preliminary data.</text>
</comment>
<proteinExistence type="predicted"/>
<dbReference type="SUPFAM" id="SSF53850">
    <property type="entry name" value="Periplasmic binding protein-like II"/>
    <property type="match status" value="1"/>
</dbReference>
<reference evidence="1" key="1">
    <citation type="submission" date="2022-02" db="EMBL/GenBank/DDBJ databases">
        <title>Vibrio sp. nov., a new bacterium isolated from Bohai sea, China.</title>
        <authorList>
            <person name="Yuan Y."/>
        </authorList>
    </citation>
    <scope>NUCLEOTIDE SEQUENCE</scope>
    <source>
        <strain evidence="1">DBSS07</strain>
    </source>
</reference>
<dbReference type="EMBL" id="JAKRRX010000448">
    <property type="protein sequence ID" value="MCW8336791.1"/>
    <property type="molecule type" value="Genomic_DNA"/>
</dbReference>
<protein>
    <submittedName>
        <fullName evidence="1">Lytic transglycosylase F</fullName>
    </submittedName>
</protein>
<name>A0A9X3HUM3_9VIBR</name>
<dbReference type="AlphaFoldDB" id="A0A9X3HUM3"/>
<evidence type="ECO:0000313" key="1">
    <source>
        <dbReference type="EMBL" id="MCW8336791.1"/>
    </source>
</evidence>
<keyword evidence="2" id="KW-1185">Reference proteome</keyword>
<organism evidence="1 2">
    <name type="scientific">Vibrio paucivorans</name>
    <dbReference type="NCBI Taxonomy" id="2829489"/>
    <lineage>
        <taxon>Bacteria</taxon>
        <taxon>Pseudomonadati</taxon>
        <taxon>Pseudomonadota</taxon>
        <taxon>Gammaproteobacteria</taxon>
        <taxon>Vibrionales</taxon>
        <taxon>Vibrionaceae</taxon>
        <taxon>Vibrio</taxon>
    </lineage>
</organism>
<accession>A0A9X3HUM3</accession>
<dbReference type="Proteomes" id="UP001155586">
    <property type="component" value="Unassembled WGS sequence"/>
</dbReference>
<sequence length="88" mass="10083">TSKSYPAIERIEDLSGKEVWVRASSSYFESLQAVNAKLDELDLPPIVINFIEETLQDYELIEMVNLGHIKATVLDSHKTELWMNVMDN</sequence>
<feature type="non-terminal residue" evidence="1">
    <location>
        <position position="1"/>
    </location>
</feature>
<evidence type="ECO:0000313" key="2">
    <source>
        <dbReference type="Proteomes" id="UP001155586"/>
    </source>
</evidence>
<feature type="non-terminal residue" evidence="1">
    <location>
        <position position="88"/>
    </location>
</feature>